<organism evidence="1 2">
    <name type="scientific">Stentor coeruleus</name>
    <dbReference type="NCBI Taxonomy" id="5963"/>
    <lineage>
        <taxon>Eukaryota</taxon>
        <taxon>Sar</taxon>
        <taxon>Alveolata</taxon>
        <taxon>Ciliophora</taxon>
        <taxon>Postciliodesmatophora</taxon>
        <taxon>Heterotrichea</taxon>
        <taxon>Heterotrichida</taxon>
        <taxon>Stentoridae</taxon>
        <taxon>Stentor</taxon>
    </lineage>
</organism>
<gene>
    <name evidence="1" type="ORF">SteCoe_17160</name>
</gene>
<reference evidence="1 2" key="1">
    <citation type="submission" date="2016-11" db="EMBL/GenBank/DDBJ databases">
        <title>The macronuclear genome of Stentor coeruleus: a giant cell with tiny introns.</title>
        <authorList>
            <person name="Slabodnick M."/>
            <person name="Ruby J.G."/>
            <person name="Reiff S.B."/>
            <person name="Swart E.C."/>
            <person name="Gosai S."/>
            <person name="Prabakaran S."/>
            <person name="Witkowska E."/>
            <person name="Larue G.E."/>
            <person name="Fisher S."/>
            <person name="Freeman R.M."/>
            <person name="Gunawardena J."/>
            <person name="Chu W."/>
            <person name="Stover N.A."/>
            <person name="Gregory B.D."/>
            <person name="Nowacki M."/>
            <person name="Derisi J."/>
            <person name="Roy S.W."/>
            <person name="Marshall W.F."/>
            <person name="Sood P."/>
        </authorList>
    </citation>
    <scope>NUCLEOTIDE SEQUENCE [LARGE SCALE GENOMIC DNA]</scope>
    <source>
        <strain evidence="1">WM001</strain>
    </source>
</reference>
<name>A0A1R2BZI9_9CILI</name>
<dbReference type="Proteomes" id="UP000187209">
    <property type="component" value="Unassembled WGS sequence"/>
</dbReference>
<sequence length="264" mass="30948">MSDNQKENLINQIQESIELEYEKTEVDQLKIDDAIEKSEKIKKLIGIESLVYPKETIIQAFKSVSFPLDHSVTENQLFEIGSKILETFGILVHEYPYTFSEFFIKRWMSNFEQKDNLQELIEKMLEMIEAARLSKIIIKEYFIFVGKTLNDFLTKVISVEEKNELLSSYSKSALEICKYLTQSNQDYILETHFRLVFEDNFAISLAYACLNDYSKALINIPTDSTLKIHNIINYIVKLIDIDELFMINNDPSIKILIRNWLLKI</sequence>
<proteinExistence type="predicted"/>
<dbReference type="AlphaFoldDB" id="A0A1R2BZI9"/>
<evidence type="ECO:0000313" key="2">
    <source>
        <dbReference type="Proteomes" id="UP000187209"/>
    </source>
</evidence>
<protein>
    <submittedName>
        <fullName evidence="1">Uncharacterized protein</fullName>
    </submittedName>
</protein>
<evidence type="ECO:0000313" key="1">
    <source>
        <dbReference type="EMBL" id="OMJ82202.1"/>
    </source>
</evidence>
<accession>A0A1R2BZI9</accession>
<dbReference type="EMBL" id="MPUH01000349">
    <property type="protein sequence ID" value="OMJ82202.1"/>
    <property type="molecule type" value="Genomic_DNA"/>
</dbReference>
<keyword evidence="2" id="KW-1185">Reference proteome</keyword>
<comment type="caution">
    <text evidence="1">The sequence shown here is derived from an EMBL/GenBank/DDBJ whole genome shotgun (WGS) entry which is preliminary data.</text>
</comment>